<comment type="function">
    <text evidence="9 10">Catalyzes the reversible conversion of 2-phosphoglycerate (2-PG) into phosphoenolpyruvate (PEP). It is essential for the degradation of carbohydrates via glycolysis.</text>
</comment>
<evidence type="ECO:0000256" key="11">
    <source>
        <dbReference type="PIRSR" id="PIRSR001400-1"/>
    </source>
</evidence>
<dbReference type="GO" id="GO:0005576">
    <property type="term" value="C:extracellular region"/>
    <property type="evidence" value="ECO:0007669"/>
    <property type="project" value="UniProtKB-SubCell"/>
</dbReference>
<dbReference type="SFLD" id="SFLDG00178">
    <property type="entry name" value="enolase"/>
    <property type="match status" value="1"/>
</dbReference>
<dbReference type="AlphaFoldDB" id="A0A369Q2X7"/>
<dbReference type="GO" id="GO:0006096">
    <property type="term" value="P:glycolytic process"/>
    <property type="evidence" value="ECO:0007669"/>
    <property type="project" value="UniProtKB-UniRule"/>
</dbReference>
<evidence type="ECO:0000313" key="18">
    <source>
        <dbReference type="Proteomes" id="UP000253961"/>
    </source>
</evidence>
<comment type="catalytic activity">
    <reaction evidence="10">
        <text>(2R)-2-phosphoglycerate = phosphoenolpyruvate + H2O</text>
        <dbReference type="Rhea" id="RHEA:10164"/>
        <dbReference type="ChEBI" id="CHEBI:15377"/>
        <dbReference type="ChEBI" id="CHEBI:58289"/>
        <dbReference type="ChEBI" id="CHEBI:58702"/>
        <dbReference type="EC" id="4.2.1.11"/>
    </reaction>
</comment>
<gene>
    <name evidence="10" type="primary">eno</name>
    <name evidence="17" type="ORF">DU508_02300</name>
</gene>
<evidence type="ECO:0000256" key="10">
    <source>
        <dbReference type="HAMAP-Rule" id="MF_00318"/>
    </source>
</evidence>
<feature type="binding site" evidence="10 13">
    <location>
        <position position="240"/>
    </location>
    <ligand>
        <name>Mg(2+)</name>
        <dbReference type="ChEBI" id="CHEBI:18420"/>
    </ligand>
</feature>
<evidence type="ECO:0000256" key="7">
    <source>
        <dbReference type="ARBA" id="ARBA00023152"/>
    </source>
</evidence>
<dbReference type="OrthoDB" id="9804716at2"/>
<protein>
    <recommendedName>
        <fullName evidence="4 10">Enolase</fullName>
        <ecNumber evidence="3 10">4.2.1.11</ecNumber>
    </recommendedName>
    <alternativeName>
        <fullName evidence="10">2-phospho-D-glycerate hydro-lyase</fullName>
    </alternativeName>
    <alternativeName>
        <fullName evidence="10">2-phosphoglycerate dehydratase</fullName>
    </alternativeName>
</protein>
<dbReference type="SMART" id="SM01193">
    <property type="entry name" value="Enolase_N"/>
    <property type="match status" value="1"/>
</dbReference>
<evidence type="ECO:0000256" key="4">
    <source>
        <dbReference type="ARBA" id="ARBA00017068"/>
    </source>
</evidence>
<dbReference type="InterPro" id="IPR020811">
    <property type="entry name" value="Enolase_N"/>
</dbReference>
<dbReference type="NCBIfam" id="TIGR01060">
    <property type="entry name" value="eno"/>
    <property type="match status" value="1"/>
</dbReference>
<keyword evidence="8 10" id="KW-0456">Lyase</keyword>
<evidence type="ECO:0000256" key="14">
    <source>
        <dbReference type="SAM" id="MobiDB-lite"/>
    </source>
</evidence>
<dbReference type="PROSITE" id="PS00164">
    <property type="entry name" value="ENOLASE"/>
    <property type="match status" value="1"/>
</dbReference>
<evidence type="ECO:0000256" key="6">
    <source>
        <dbReference type="ARBA" id="ARBA00022842"/>
    </source>
</evidence>
<feature type="active site" description="Proton donor" evidence="10 11">
    <location>
        <position position="203"/>
    </location>
</feature>
<evidence type="ECO:0000259" key="15">
    <source>
        <dbReference type="SMART" id="SM01192"/>
    </source>
</evidence>
<dbReference type="InterPro" id="IPR000941">
    <property type="entry name" value="Enolase"/>
</dbReference>
<dbReference type="PANTHER" id="PTHR11902:SF1">
    <property type="entry name" value="ENOLASE"/>
    <property type="match status" value="1"/>
</dbReference>
<keyword evidence="6 10" id="KW-0460">Magnesium</keyword>
<evidence type="ECO:0000259" key="16">
    <source>
        <dbReference type="SMART" id="SM01193"/>
    </source>
</evidence>
<organism evidence="17 18">
    <name type="scientific">Pedobacter chinensis</name>
    <dbReference type="NCBI Taxonomy" id="2282421"/>
    <lineage>
        <taxon>Bacteria</taxon>
        <taxon>Pseudomonadati</taxon>
        <taxon>Bacteroidota</taxon>
        <taxon>Sphingobacteriia</taxon>
        <taxon>Sphingobacteriales</taxon>
        <taxon>Sphingobacteriaceae</taxon>
        <taxon>Pedobacter</taxon>
    </lineage>
</organism>
<keyword evidence="10 13" id="KW-0479">Metal-binding</keyword>
<evidence type="ECO:0000256" key="8">
    <source>
        <dbReference type="ARBA" id="ARBA00023239"/>
    </source>
</evidence>
<feature type="binding site" evidence="10 13">
    <location>
        <position position="311"/>
    </location>
    <ligand>
        <name>Mg(2+)</name>
        <dbReference type="ChEBI" id="CHEBI:18420"/>
    </ligand>
</feature>
<dbReference type="Pfam" id="PF03952">
    <property type="entry name" value="Enolase_N"/>
    <property type="match status" value="1"/>
</dbReference>
<dbReference type="PANTHER" id="PTHR11902">
    <property type="entry name" value="ENOLASE"/>
    <property type="match status" value="1"/>
</dbReference>
<keyword evidence="18" id="KW-1185">Reference proteome</keyword>
<feature type="domain" description="Enolase C-terminal TIM barrel" evidence="15">
    <location>
        <begin position="137"/>
        <end position="424"/>
    </location>
</feature>
<dbReference type="GO" id="GO:0000015">
    <property type="term" value="C:phosphopyruvate hydratase complex"/>
    <property type="evidence" value="ECO:0007669"/>
    <property type="project" value="InterPro"/>
</dbReference>
<feature type="binding site" evidence="12">
    <location>
        <begin position="363"/>
        <end position="366"/>
    </location>
    <ligand>
        <name>substrate</name>
    </ligand>
</feature>
<dbReference type="InterPro" id="IPR036849">
    <property type="entry name" value="Enolase-like_C_sf"/>
</dbReference>
<dbReference type="SUPFAM" id="SSF51604">
    <property type="entry name" value="Enolase C-terminal domain-like"/>
    <property type="match status" value="1"/>
</dbReference>
<feature type="domain" description="Enolase N-terminal" evidence="16">
    <location>
        <begin position="3"/>
        <end position="132"/>
    </location>
</feature>
<dbReference type="InterPro" id="IPR029017">
    <property type="entry name" value="Enolase-like_N"/>
</dbReference>
<reference evidence="17 18" key="1">
    <citation type="submission" date="2018-07" db="EMBL/GenBank/DDBJ databases">
        <title>Pedobacter sp. nov., isolated from soil.</title>
        <authorList>
            <person name="Zhou L.Y."/>
            <person name="Du Z.J."/>
        </authorList>
    </citation>
    <scope>NUCLEOTIDE SEQUENCE [LARGE SCALE GENOMIC DNA]</scope>
    <source>
        <strain evidence="17 18">JDX94</strain>
    </source>
</reference>
<dbReference type="EMBL" id="QPKV01000002">
    <property type="protein sequence ID" value="RDC57805.1"/>
    <property type="molecule type" value="Genomic_DNA"/>
</dbReference>
<keyword evidence="7 10" id="KW-0324">Glycolysis</keyword>
<accession>A0A369Q2X7</accession>
<dbReference type="UniPathway" id="UPA00109">
    <property type="reaction ID" value="UER00187"/>
</dbReference>
<feature type="binding site" evidence="12">
    <location>
        <position position="153"/>
    </location>
    <ligand>
        <name>substrate</name>
    </ligand>
</feature>
<comment type="cofactor">
    <cofactor evidence="13">
        <name>Mg(2+)</name>
        <dbReference type="ChEBI" id="CHEBI:18420"/>
    </cofactor>
    <text evidence="13">Mg(2+) is required for catalysis and for stabilizing the dimer.</text>
</comment>
<feature type="binding site" evidence="12">
    <location>
        <position position="311"/>
    </location>
    <ligand>
        <name>substrate</name>
    </ligand>
</feature>
<dbReference type="Gene3D" id="3.30.390.10">
    <property type="entry name" value="Enolase-like, N-terminal domain"/>
    <property type="match status" value="1"/>
</dbReference>
<evidence type="ECO:0000256" key="2">
    <source>
        <dbReference type="ARBA" id="ARBA00009604"/>
    </source>
</evidence>
<comment type="similarity">
    <text evidence="2 10">Belongs to the enolase family.</text>
</comment>
<dbReference type="GO" id="GO:0009986">
    <property type="term" value="C:cell surface"/>
    <property type="evidence" value="ECO:0007669"/>
    <property type="project" value="UniProtKB-SubCell"/>
</dbReference>
<keyword evidence="5 10" id="KW-0964">Secreted</keyword>
<feature type="active site" description="Proton acceptor" evidence="10 11">
    <location>
        <position position="336"/>
    </location>
</feature>
<dbReference type="InterPro" id="IPR020810">
    <property type="entry name" value="Enolase_C"/>
</dbReference>
<dbReference type="Proteomes" id="UP000253961">
    <property type="component" value="Unassembled WGS sequence"/>
</dbReference>
<dbReference type="InterPro" id="IPR020809">
    <property type="entry name" value="Enolase_CS"/>
</dbReference>
<keyword evidence="10" id="KW-0963">Cytoplasm</keyword>
<keyword evidence="17" id="KW-0670">Pyruvate</keyword>
<feature type="binding site" evidence="10">
    <location>
        <position position="336"/>
    </location>
    <ligand>
        <name>(2R)-2-phosphoglycerate</name>
        <dbReference type="ChEBI" id="CHEBI:58289"/>
    </ligand>
</feature>
<dbReference type="GO" id="GO:0004634">
    <property type="term" value="F:phosphopyruvate hydratase activity"/>
    <property type="evidence" value="ECO:0007669"/>
    <property type="project" value="UniProtKB-UniRule"/>
</dbReference>
<feature type="binding site" evidence="12">
    <location>
        <position position="387"/>
    </location>
    <ligand>
        <name>substrate</name>
    </ligand>
</feature>
<dbReference type="SUPFAM" id="SSF54826">
    <property type="entry name" value="Enolase N-terminal domain-like"/>
    <property type="match status" value="1"/>
</dbReference>
<dbReference type="SMART" id="SM01192">
    <property type="entry name" value="Enolase_C"/>
    <property type="match status" value="1"/>
</dbReference>
<feature type="binding site" evidence="10">
    <location>
        <position position="387"/>
    </location>
    <ligand>
        <name>(2R)-2-phosphoglycerate</name>
        <dbReference type="ChEBI" id="CHEBI:58289"/>
    </ligand>
</feature>
<dbReference type="HAMAP" id="MF_00318">
    <property type="entry name" value="Enolase"/>
    <property type="match status" value="1"/>
</dbReference>
<dbReference type="CDD" id="cd03313">
    <property type="entry name" value="enolase"/>
    <property type="match status" value="1"/>
</dbReference>
<evidence type="ECO:0000256" key="1">
    <source>
        <dbReference type="ARBA" id="ARBA00005031"/>
    </source>
</evidence>
<dbReference type="Gene3D" id="3.20.20.120">
    <property type="entry name" value="Enolase-like C-terminal domain"/>
    <property type="match status" value="1"/>
</dbReference>
<feature type="binding site" evidence="10">
    <location>
        <position position="365"/>
    </location>
    <ligand>
        <name>(2R)-2-phosphoglycerate</name>
        <dbReference type="ChEBI" id="CHEBI:58289"/>
    </ligand>
</feature>
<evidence type="ECO:0000256" key="5">
    <source>
        <dbReference type="ARBA" id="ARBA00022525"/>
    </source>
</evidence>
<dbReference type="GO" id="GO:0000287">
    <property type="term" value="F:magnesium ion binding"/>
    <property type="evidence" value="ECO:0007669"/>
    <property type="project" value="UniProtKB-UniRule"/>
</dbReference>
<dbReference type="Pfam" id="PF00113">
    <property type="entry name" value="Enolase_C"/>
    <property type="match status" value="1"/>
</dbReference>
<name>A0A369Q2X7_9SPHI</name>
<proteinExistence type="inferred from homology"/>
<feature type="binding site" evidence="10 13">
    <location>
        <position position="284"/>
    </location>
    <ligand>
        <name>Mg(2+)</name>
        <dbReference type="ChEBI" id="CHEBI:18420"/>
    </ligand>
</feature>
<dbReference type="PRINTS" id="PR00148">
    <property type="entry name" value="ENOLASE"/>
</dbReference>
<dbReference type="PIRSF" id="PIRSF001400">
    <property type="entry name" value="Enolase"/>
    <property type="match status" value="1"/>
</dbReference>
<sequence length="426" mass="46908">MKLTKIHAREILDSRGNPTVEVEMTLNGVTARGISPSGASTGQKEAVELRDGDPKRYNGKGVEKAVNGINIEVRKSLVGLSFDNQDDFDKHLIALDGTENKSRLGANAMLAASIAYARTSSVANNIPLYRQLVDKENYVMPVPCMNVINGGRHSDNNIDFQEFMIAPHNAPSFKESLRMGEEVFHSLRSLLKSKGYYTGVGDEGGFAPNLNSNEEAVQIIMEAIVQAGLTPGRDVSLCLDPATSEMWKDGKYEFYKSSKETINTDEMIIFWQEWLNSYPIILLEDGLGENDWQGWEKLTRILGDKVELVGDDIFCTNPKIIQQGISQKIANSVLIKLNQIGTVSETLMAVELAQSNGYNCFISHRSGETEDTTIADLVVATGAGHIKTGSGCRSERVAKFNQLLRIEEELGAQATFAGINTFYKKL</sequence>
<evidence type="ECO:0000256" key="13">
    <source>
        <dbReference type="PIRSR" id="PIRSR001400-3"/>
    </source>
</evidence>
<feature type="binding site" evidence="12">
    <location>
        <position position="162"/>
    </location>
    <ligand>
        <name>substrate</name>
    </ligand>
</feature>
<feature type="region of interest" description="Disordered" evidence="14">
    <location>
        <begin position="31"/>
        <end position="53"/>
    </location>
</feature>
<evidence type="ECO:0000256" key="3">
    <source>
        <dbReference type="ARBA" id="ARBA00012058"/>
    </source>
</evidence>
<comment type="cofactor">
    <cofactor evidence="10">
        <name>Mg(2+)</name>
        <dbReference type="ChEBI" id="CHEBI:18420"/>
    </cofactor>
    <text evidence="10">Binds a second Mg(2+) ion via substrate during catalysis.</text>
</comment>
<feature type="binding site" evidence="12">
    <location>
        <position position="284"/>
    </location>
    <ligand>
        <name>substrate</name>
    </ligand>
</feature>
<comment type="subcellular location">
    <subcellularLocation>
        <location evidence="10">Cytoplasm</location>
    </subcellularLocation>
    <subcellularLocation>
        <location evidence="10">Secreted</location>
    </subcellularLocation>
    <subcellularLocation>
        <location evidence="10">Cell surface</location>
    </subcellularLocation>
    <text evidence="10">Fractions of enolase are present in both the cytoplasm and on the cell surface.</text>
</comment>
<dbReference type="EC" id="4.2.1.11" evidence="3 10"/>
<dbReference type="RefSeq" id="WP_115401227.1">
    <property type="nucleotide sequence ID" value="NZ_QPKV01000002.1"/>
</dbReference>
<comment type="caution">
    <text evidence="17">The sequence shown here is derived from an EMBL/GenBank/DDBJ whole genome shotgun (WGS) entry which is preliminary data.</text>
</comment>
<evidence type="ECO:0000256" key="9">
    <source>
        <dbReference type="ARBA" id="ARBA00045763"/>
    </source>
</evidence>
<dbReference type="SFLD" id="SFLDS00001">
    <property type="entry name" value="Enolase"/>
    <property type="match status" value="1"/>
</dbReference>
<feature type="binding site" evidence="10">
    <location>
        <position position="366"/>
    </location>
    <ligand>
        <name>(2R)-2-phosphoglycerate</name>
        <dbReference type="ChEBI" id="CHEBI:58289"/>
    </ligand>
</feature>
<evidence type="ECO:0000256" key="12">
    <source>
        <dbReference type="PIRSR" id="PIRSR001400-2"/>
    </source>
</evidence>
<evidence type="ECO:0000313" key="17">
    <source>
        <dbReference type="EMBL" id="RDC57805.1"/>
    </source>
</evidence>
<comment type="pathway">
    <text evidence="1 10">Carbohydrate degradation; glycolysis; pyruvate from D-glyceraldehyde 3-phosphate: step 4/5.</text>
</comment>
<dbReference type="SFLD" id="SFLDF00002">
    <property type="entry name" value="enolase"/>
    <property type="match status" value="1"/>
</dbReference>
<feature type="binding site" evidence="10">
    <location>
        <position position="161"/>
    </location>
    <ligand>
        <name>(2R)-2-phosphoglycerate</name>
        <dbReference type="ChEBI" id="CHEBI:58289"/>
    </ligand>
</feature>